<dbReference type="InterPro" id="IPR011060">
    <property type="entry name" value="RibuloseP-bd_barrel"/>
</dbReference>
<name>Q2HZ31_9HYPO</name>
<keyword evidence="6 10" id="KW-0665">Pyrimidine biosynthesis</keyword>
<dbReference type="EC" id="4.1.1.23" evidence="3 10"/>
<evidence type="ECO:0000256" key="7">
    <source>
        <dbReference type="ARBA" id="ARBA00023239"/>
    </source>
</evidence>
<organism evidence="12">
    <name type="scientific">Myrothecium gramineum</name>
    <dbReference type="NCBI Taxonomy" id="226117"/>
    <lineage>
        <taxon>Eukaryota</taxon>
        <taxon>Fungi</taxon>
        <taxon>Dikarya</taxon>
        <taxon>Ascomycota</taxon>
        <taxon>Pezizomycotina</taxon>
        <taxon>Sordariomycetes</taxon>
        <taxon>Hypocreomycetidae</taxon>
        <taxon>Hypocreales</taxon>
        <taxon>Stachybotryaceae</taxon>
        <taxon>Myrothecium</taxon>
    </lineage>
</organism>
<feature type="active site" description="For OMPdecase activity" evidence="8">
    <location>
        <position position="98"/>
    </location>
</feature>
<feature type="binding site" evidence="9">
    <location>
        <position position="62"/>
    </location>
    <ligand>
        <name>substrate</name>
    </ligand>
</feature>
<dbReference type="InterPro" id="IPR001754">
    <property type="entry name" value="OMPdeCOase_dom"/>
</dbReference>
<evidence type="ECO:0000259" key="11">
    <source>
        <dbReference type="SMART" id="SM00934"/>
    </source>
</evidence>
<evidence type="ECO:0000256" key="2">
    <source>
        <dbReference type="ARBA" id="ARBA00011018"/>
    </source>
</evidence>
<keyword evidence="7 10" id="KW-0456">Lyase</keyword>
<dbReference type="NCBIfam" id="TIGR01740">
    <property type="entry name" value="pyrF"/>
    <property type="match status" value="1"/>
</dbReference>
<dbReference type="PANTHER" id="PTHR32119">
    <property type="entry name" value="OROTIDINE 5'-PHOSPHATE DECARBOXYLASE"/>
    <property type="match status" value="1"/>
</dbReference>
<dbReference type="PROSITE" id="PS00156">
    <property type="entry name" value="OMPDECASE"/>
    <property type="match status" value="1"/>
</dbReference>
<dbReference type="Gene3D" id="3.20.20.70">
    <property type="entry name" value="Aldolase class I"/>
    <property type="match status" value="1"/>
</dbReference>
<dbReference type="InterPro" id="IPR018089">
    <property type="entry name" value="OMPdecase_AS"/>
</dbReference>
<feature type="binding site" evidence="9">
    <location>
        <position position="40"/>
    </location>
    <ligand>
        <name>substrate</name>
    </ligand>
</feature>
<feature type="binding site" evidence="9">
    <location>
        <position position="159"/>
    </location>
    <ligand>
        <name>substrate</name>
    </ligand>
</feature>
<evidence type="ECO:0000256" key="4">
    <source>
        <dbReference type="ARBA" id="ARBA00021923"/>
    </source>
</evidence>
<reference evidence="12" key="1">
    <citation type="journal article" date="2006" name="FEMS Microbiol. Lett.">
        <title>Cloning, sequence analysis and heterologous expression of the Myrothecium gramineum orotidine-5'-monophosphate decarboxylase gene.</title>
        <authorList>
            <person name="De Maeseneire S.L."/>
            <person name="De Groeve M.R."/>
            <person name="Dauvrin T."/>
            <person name="De Mey M."/>
            <person name="Soetaert W."/>
            <person name="Vandamme E.J."/>
        </authorList>
    </citation>
    <scope>NUCLEOTIDE SEQUENCE</scope>
    <source>
        <strain evidence="12">MUCL 39210</strain>
    </source>
</reference>
<dbReference type="PANTHER" id="PTHR32119:SF2">
    <property type="entry name" value="OROTIDINE 5'-PHOSPHATE DECARBOXYLASE"/>
    <property type="match status" value="1"/>
</dbReference>
<evidence type="ECO:0000256" key="10">
    <source>
        <dbReference type="RuleBase" id="RU000512"/>
    </source>
</evidence>
<evidence type="ECO:0000256" key="3">
    <source>
        <dbReference type="ARBA" id="ARBA00012321"/>
    </source>
</evidence>
<protein>
    <recommendedName>
        <fullName evidence="4 10">Orotidine 5'-phosphate decarboxylase</fullName>
        <ecNumber evidence="3 10">4.1.1.23</ecNumber>
    </recommendedName>
</protein>
<feature type="domain" description="Orotidine 5'-phosphate decarboxylase" evidence="11">
    <location>
        <begin position="34"/>
        <end position="265"/>
    </location>
</feature>
<dbReference type="SUPFAM" id="SSF51366">
    <property type="entry name" value="Ribulose-phoshate binding barrel"/>
    <property type="match status" value="1"/>
</dbReference>
<dbReference type="InterPro" id="IPR014732">
    <property type="entry name" value="OMPdecase"/>
</dbReference>
<evidence type="ECO:0000256" key="1">
    <source>
        <dbReference type="ARBA" id="ARBA00004861"/>
    </source>
</evidence>
<feature type="binding site" evidence="9">
    <location>
        <position position="250"/>
    </location>
    <ligand>
        <name>substrate</name>
    </ligand>
</feature>
<dbReference type="Pfam" id="PF00215">
    <property type="entry name" value="OMPdecase"/>
    <property type="match status" value="1"/>
</dbReference>
<dbReference type="CDD" id="cd04725">
    <property type="entry name" value="OMP_decarboxylase_like"/>
    <property type="match status" value="1"/>
</dbReference>
<accession>Q2HZ31</accession>
<feature type="active site" description="For OMPdecase activity" evidence="8">
    <location>
        <position position="93"/>
    </location>
</feature>
<dbReference type="SMART" id="SM00934">
    <property type="entry name" value="OMPdecase"/>
    <property type="match status" value="1"/>
</dbReference>
<sequence>MSSKSGLPYHIRATTNPHPVARKLFAVAERKKSNLIISADLTDTKSLLECADELGPFISVFKTHIDIIHDFGDETVRGLKSLARKHDFLIFEDRKFVDIGSTAQKQYHGGALRISEWADIVNVSLLGGDGVVNALGQVITDETFPYRGQRALLLLAEMTTAGSLAVEKYTERCVAVARKNGIAAGVMGFVATRGLEDVGNEPGVERDEDEDFVVFTTGINSSQSDNVLGQKYQTPEAAIRGGSDFIIAGRGIYASEDRVQAAKQYQAEGWAAYVARIGPGHY</sequence>
<proteinExistence type="inferred from homology"/>
<comment type="catalytic activity">
    <reaction evidence="10">
        <text>orotidine 5'-phosphate + H(+) = UMP + CO2</text>
        <dbReference type="Rhea" id="RHEA:11596"/>
        <dbReference type="ChEBI" id="CHEBI:15378"/>
        <dbReference type="ChEBI" id="CHEBI:16526"/>
        <dbReference type="ChEBI" id="CHEBI:57538"/>
        <dbReference type="ChEBI" id="CHEBI:57865"/>
        <dbReference type="EC" id="4.1.1.23"/>
    </reaction>
</comment>
<dbReference type="GO" id="GO:0005829">
    <property type="term" value="C:cytosol"/>
    <property type="evidence" value="ECO:0007669"/>
    <property type="project" value="TreeGrafter"/>
</dbReference>
<evidence type="ECO:0000313" key="12">
    <source>
        <dbReference type="EMBL" id="ABC87762.1"/>
    </source>
</evidence>
<keyword evidence="5 10" id="KW-0210">Decarboxylase</keyword>
<dbReference type="GO" id="GO:0004590">
    <property type="term" value="F:orotidine-5'-phosphate decarboxylase activity"/>
    <property type="evidence" value="ECO:0007669"/>
    <property type="project" value="UniProtKB-EC"/>
</dbReference>
<comment type="similarity">
    <text evidence="2 10">Belongs to the OMP decarboxylase family.</text>
</comment>
<evidence type="ECO:0000256" key="5">
    <source>
        <dbReference type="ARBA" id="ARBA00022793"/>
    </source>
</evidence>
<dbReference type="EMBL" id="DQ359751">
    <property type="protein sequence ID" value="ABC87762.1"/>
    <property type="molecule type" value="Genomic_DNA"/>
</dbReference>
<feature type="binding site" evidence="9">
    <location>
        <position position="249"/>
    </location>
    <ligand>
        <name>substrate</name>
    </ligand>
</feature>
<dbReference type="AlphaFoldDB" id="Q2HZ31"/>
<dbReference type="UniPathway" id="UPA00070">
    <property type="reaction ID" value="UER00120"/>
</dbReference>
<feature type="binding site" evidence="9">
    <location>
        <position position="230"/>
    </location>
    <ligand>
        <name>substrate</name>
    </ligand>
</feature>
<evidence type="ECO:0000256" key="9">
    <source>
        <dbReference type="PIRSR" id="PIRSR614732-2"/>
    </source>
</evidence>
<dbReference type="FunFam" id="3.20.20.70:FF:000114">
    <property type="entry name" value="Decarboxylase,orotidine phosphate"/>
    <property type="match status" value="1"/>
</dbReference>
<dbReference type="GO" id="GO:0006207">
    <property type="term" value="P:'de novo' pyrimidine nucleobase biosynthetic process"/>
    <property type="evidence" value="ECO:0007669"/>
    <property type="project" value="InterPro"/>
</dbReference>
<gene>
    <name evidence="12" type="primary">pyrG</name>
</gene>
<evidence type="ECO:0000256" key="8">
    <source>
        <dbReference type="PIRSR" id="PIRSR614732-1"/>
    </source>
</evidence>
<evidence type="ECO:0000256" key="6">
    <source>
        <dbReference type="ARBA" id="ARBA00022975"/>
    </source>
</evidence>
<dbReference type="InterPro" id="IPR013785">
    <property type="entry name" value="Aldolase_TIM"/>
</dbReference>
<feature type="active site" description="For OMPdecase activity" evidence="8">
    <location>
        <position position="95"/>
    </location>
</feature>
<comment type="pathway">
    <text evidence="1 10">Pyrimidine metabolism; UMP biosynthesis via de novo pathway; UMP from orotate: step 2/2.</text>
</comment>
<dbReference type="GO" id="GO:0044205">
    <property type="term" value="P:'de novo' UMP biosynthetic process"/>
    <property type="evidence" value="ECO:0007669"/>
    <property type="project" value="UniProtKB-UniPathway"/>
</dbReference>
<dbReference type="BRENDA" id="4.1.1.23">
    <property type="organism ID" value="9669"/>
</dbReference>